<evidence type="ECO:0000313" key="1">
    <source>
        <dbReference type="EMBL" id="KAI0053507.1"/>
    </source>
</evidence>
<comment type="caution">
    <text evidence="1">The sequence shown here is derived from an EMBL/GenBank/DDBJ whole genome shotgun (WGS) entry which is preliminary data.</text>
</comment>
<gene>
    <name evidence="1" type="ORF">FA95DRAFT_1552573</name>
</gene>
<sequence>MSPKKHATTPELPLPDLPLPTDDDDTSEMTADESDGFSEPVPVPQRRASLSGDAELSQRQPVAREPSHSTSWTDLDLSVVVALAAPVGNWLTGNDHLKNLFLVLLLIVYLHQLIQVPWELYHAARTRRPHSSFRVHTPSPEDDTVIKHQTRLALTELRRHELVYLLVAVASPFVGAMLLRYVLSALSGVDSISWFSTALFVLATGIRPWSHLIARLRERTALLHDTVHYPSPAAQLIADSRMQAVLDRVQRLETELAEVKGALAPQARVDDMYDELNGGLDDIERAQRKQERRAESTRVSHETRILAVEKGVARALERKRSERVAFGSVAPPSLFLHILYSLWSILTLNFLFHPTTTSNGGQRLSPKASLHHMKSPNRLETIPEDAKETHGPAASDSDSGSEMDNEVPDSQPEIQGTVRPRPPRRRAHGKRRSLVDLTSDIVAMPYRIAVGVLVAISPPVQRLFN</sequence>
<reference evidence="1" key="2">
    <citation type="journal article" date="2022" name="New Phytol.">
        <title>Evolutionary transition to the ectomycorrhizal habit in the genomes of a hyperdiverse lineage of mushroom-forming fungi.</title>
        <authorList>
            <person name="Looney B."/>
            <person name="Miyauchi S."/>
            <person name="Morin E."/>
            <person name="Drula E."/>
            <person name="Courty P.E."/>
            <person name="Kohler A."/>
            <person name="Kuo A."/>
            <person name="LaButti K."/>
            <person name="Pangilinan J."/>
            <person name="Lipzen A."/>
            <person name="Riley R."/>
            <person name="Andreopoulos W."/>
            <person name="He G."/>
            <person name="Johnson J."/>
            <person name="Nolan M."/>
            <person name="Tritt A."/>
            <person name="Barry K.W."/>
            <person name="Grigoriev I.V."/>
            <person name="Nagy L.G."/>
            <person name="Hibbett D."/>
            <person name="Henrissat B."/>
            <person name="Matheny P.B."/>
            <person name="Labbe J."/>
            <person name="Martin F.M."/>
        </authorList>
    </citation>
    <scope>NUCLEOTIDE SEQUENCE</scope>
    <source>
        <strain evidence="1">FP105234-sp</strain>
    </source>
</reference>
<dbReference type="EMBL" id="MU275840">
    <property type="protein sequence ID" value="KAI0053507.1"/>
    <property type="molecule type" value="Genomic_DNA"/>
</dbReference>
<accession>A0ACB8SBC3</accession>
<evidence type="ECO:0000313" key="2">
    <source>
        <dbReference type="Proteomes" id="UP000814033"/>
    </source>
</evidence>
<dbReference type="Proteomes" id="UP000814033">
    <property type="component" value="Unassembled WGS sequence"/>
</dbReference>
<proteinExistence type="predicted"/>
<protein>
    <submittedName>
        <fullName evidence="1">Uncharacterized protein</fullName>
    </submittedName>
</protein>
<organism evidence="1 2">
    <name type="scientific">Auriscalpium vulgare</name>
    <dbReference type="NCBI Taxonomy" id="40419"/>
    <lineage>
        <taxon>Eukaryota</taxon>
        <taxon>Fungi</taxon>
        <taxon>Dikarya</taxon>
        <taxon>Basidiomycota</taxon>
        <taxon>Agaricomycotina</taxon>
        <taxon>Agaricomycetes</taxon>
        <taxon>Russulales</taxon>
        <taxon>Auriscalpiaceae</taxon>
        <taxon>Auriscalpium</taxon>
    </lineage>
</organism>
<name>A0ACB8SBC3_9AGAM</name>
<reference evidence="1" key="1">
    <citation type="submission" date="2021-02" db="EMBL/GenBank/DDBJ databases">
        <authorList>
            <consortium name="DOE Joint Genome Institute"/>
            <person name="Ahrendt S."/>
            <person name="Looney B.P."/>
            <person name="Miyauchi S."/>
            <person name="Morin E."/>
            <person name="Drula E."/>
            <person name="Courty P.E."/>
            <person name="Chicoki N."/>
            <person name="Fauchery L."/>
            <person name="Kohler A."/>
            <person name="Kuo A."/>
            <person name="Labutti K."/>
            <person name="Pangilinan J."/>
            <person name="Lipzen A."/>
            <person name="Riley R."/>
            <person name="Andreopoulos W."/>
            <person name="He G."/>
            <person name="Johnson J."/>
            <person name="Barry K.W."/>
            <person name="Grigoriev I.V."/>
            <person name="Nagy L."/>
            <person name="Hibbett D."/>
            <person name="Henrissat B."/>
            <person name="Matheny P.B."/>
            <person name="Labbe J."/>
            <person name="Martin F."/>
        </authorList>
    </citation>
    <scope>NUCLEOTIDE SEQUENCE</scope>
    <source>
        <strain evidence="1">FP105234-sp</strain>
    </source>
</reference>
<keyword evidence="2" id="KW-1185">Reference proteome</keyword>